<reference evidence="8" key="2">
    <citation type="submission" date="2017-02" db="EMBL/GenBank/DDBJ databases">
        <title>Sunflower complete genome.</title>
        <authorList>
            <person name="Langlade N."/>
            <person name="Munos S."/>
        </authorList>
    </citation>
    <scope>NUCLEOTIDE SEQUENCE [LARGE SCALE GENOMIC DNA]</scope>
    <source>
        <tissue evidence="8">Leaves</tissue>
    </source>
</reference>
<evidence type="ECO:0000256" key="6">
    <source>
        <dbReference type="SAM" id="SignalP"/>
    </source>
</evidence>
<dbReference type="GO" id="GO:0005576">
    <property type="term" value="C:extracellular region"/>
    <property type="evidence" value="ECO:0007669"/>
    <property type="project" value="UniProtKB-SubCell"/>
</dbReference>
<accession>A0A251RZR1</accession>
<dbReference type="STRING" id="4232.A0A251RZR1"/>
<dbReference type="OrthoDB" id="676979at2759"/>
<keyword evidence="9" id="KW-1185">Reference proteome</keyword>
<reference evidence="7 9" key="1">
    <citation type="journal article" date="2017" name="Nature">
        <title>The sunflower genome provides insights into oil metabolism, flowering and Asterid evolution.</title>
        <authorList>
            <person name="Badouin H."/>
            <person name="Gouzy J."/>
            <person name="Grassa C.J."/>
            <person name="Murat F."/>
            <person name="Staton S.E."/>
            <person name="Cottret L."/>
            <person name="Lelandais-Briere C."/>
            <person name="Owens G.L."/>
            <person name="Carrere S."/>
            <person name="Mayjonade B."/>
            <person name="Legrand L."/>
            <person name="Gill N."/>
            <person name="Kane N.C."/>
            <person name="Bowers J.E."/>
            <person name="Hubner S."/>
            <person name="Bellec A."/>
            <person name="Berard A."/>
            <person name="Berges H."/>
            <person name="Blanchet N."/>
            <person name="Boniface M.C."/>
            <person name="Brunel D."/>
            <person name="Catrice O."/>
            <person name="Chaidir N."/>
            <person name="Claudel C."/>
            <person name="Donnadieu C."/>
            <person name="Faraut T."/>
            <person name="Fievet G."/>
            <person name="Helmstetter N."/>
            <person name="King M."/>
            <person name="Knapp S.J."/>
            <person name="Lai Z."/>
            <person name="Le Paslier M.C."/>
            <person name="Lippi Y."/>
            <person name="Lorenzon L."/>
            <person name="Mandel J.R."/>
            <person name="Marage G."/>
            <person name="Marchand G."/>
            <person name="Marquand E."/>
            <person name="Bret-Mestries E."/>
            <person name="Morien E."/>
            <person name="Nambeesan S."/>
            <person name="Nguyen T."/>
            <person name="Pegot-Espagnet P."/>
            <person name="Pouilly N."/>
            <person name="Raftis F."/>
            <person name="Sallet E."/>
            <person name="Schiex T."/>
            <person name="Thomas J."/>
            <person name="Vandecasteele C."/>
            <person name="Vares D."/>
            <person name="Vear F."/>
            <person name="Vautrin S."/>
            <person name="Crespi M."/>
            <person name="Mangin B."/>
            <person name="Burke J.M."/>
            <person name="Salse J."/>
            <person name="Munos S."/>
            <person name="Vincourt P."/>
            <person name="Rieseberg L.H."/>
            <person name="Langlade N.B."/>
        </authorList>
    </citation>
    <scope>NUCLEOTIDE SEQUENCE [LARGE SCALE GENOMIC DNA]</scope>
    <source>
        <strain evidence="9">cv. SF193</strain>
        <tissue evidence="7">Leaves</tissue>
    </source>
</reference>
<dbReference type="AlphaFoldDB" id="A0A251RZR1"/>
<dbReference type="InterPro" id="IPR051582">
    <property type="entry name" value="LRR_extensin-like_regulator"/>
</dbReference>
<dbReference type="OMA" id="TWEGTDI"/>
<feature type="compositionally biased region" description="Pro residues" evidence="5">
    <location>
        <begin position="41"/>
        <end position="107"/>
    </location>
</feature>
<name>A0A251RZR1_HELAN</name>
<evidence type="ECO:0000256" key="1">
    <source>
        <dbReference type="ARBA" id="ARBA00004613"/>
    </source>
</evidence>
<keyword evidence="4" id="KW-0677">Repeat</keyword>
<proteinExistence type="predicted"/>
<organism evidence="8 9">
    <name type="scientific">Helianthus annuus</name>
    <name type="common">Common sunflower</name>
    <dbReference type="NCBI Taxonomy" id="4232"/>
    <lineage>
        <taxon>Eukaryota</taxon>
        <taxon>Viridiplantae</taxon>
        <taxon>Streptophyta</taxon>
        <taxon>Embryophyta</taxon>
        <taxon>Tracheophyta</taxon>
        <taxon>Spermatophyta</taxon>
        <taxon>Magnoliopsida</taxon>
        <taxon>eudicotyledons</taxon>
        <taxon>Gunneridae</taxon>
        <taxon>Pentapetalae</taxon>
        <taxon>asterids</taxon>
        <taxon>campanulids</taxon>
        <taxon>Asterales</taxon>
        <taxon>Asteraceae</taxon>
        <taxon>Asteroideae</taxon>
        <taxon>Heliantheae alliance</taxon>
        <taxon>Heliantheae</taxon>
        <taxon>Helianthus</taxon>
    </lineage>
</organism>
<dbReference type="PANTHER" id="PTHR32093">
    <property type="entry name" value="LEUCINE-RICH REPEAT EXTENSIN-LIKE PROTEIN 3-RELATED"/>
    <property type="match status" value="1"/>
</dbReference>
<dbReference type="Gramene" id="mRNA:HanXRQr2_Chr16g0752421">
    <property type="protein sequence ID" value="CDS:HanXRQr2_Chr16g0752421.1"/>
    <property type="gene ID" value="HanXRQr2_Chr16g0752421"/>
</dbReference>
<evidence type="ECO:0000256" key="2">
    <source>
        <dbReference type="ARBA" id="ARBA00022525"/>
    </source>
</evidence>
<reference evidence="7" key="3">
    <citation type="submission" date="2020-06" db="EMBL/GenBank/DDBJ databases">
        <title>Helianthus annuus Genome sequencing and assembly Release 2.</title>
        <authorList>
            <person name="Gouzy J."/>
            <person name="Langlade N."/>
            <person name="Munos S."/>
        </authorList>
    </citation>
    <scope>NUCLEOTIDE SEQUENCE</scope>
    <source>
        <tissue evidence="7">Leaves</tissue>
    </source>
</reference>
<dbReference type="EMBL" id="MNCJ02000331">
    <property type="protein sequence ID" value="KAF5760347.1"/>
    <property type="molecule type" value="Genomic_DNA"/>
</dbReference>
<dbReference type="PRINTS" id="PR01217">
    <property type="entry name" value="PRICHEXTENSN"/>
</dbReference>
<evidence type="ECO:0000256" key="5">
    <source>
        <dbReference type="SAM" id="MobiDB-lite"/>
    </source>
</evidence>
<evidence type="ECO:0000313" key="9">
    <source>
        <dbReference type="Proteomes" id="UP000215914"/>
    </source>
</evidence>
<sequence length="490" mass="53791">MSGVHTLLLFICITHLFAVHGEQIIRRDELEIIIGGGGATPSPPPDDQNCPPPPPPPCPPPPTPKPSPPPPKPPPPPKLSPPPPKLSPPPPTKPPPTPKPTKPPPRPSSGFESERMKLVFPVIQKFKLKVRDDPRGITNTWKGKKICRDYKGFVCDTVPGYNQTALAGVKFNNFNFGGPDLTLTEFLMGLPDIVFFHANSNNFIGSIPPELNKLKYFYELDLSNNKFSGNFPYQVLRGNKLLFLDLRFNKFAGVVPPEVFGLNLDLLFINNNKFIQKLPDNLGQTTALYLTLANNEFIGGIPPSIGQASNTLLEVLFLNNKLTGCLPYQIGLLKKATVFDVGSNYLSGPIPLSFQCLRKMELLNLARNKFHGEVPEAVCGLPKLSNFTVSYNYFTQVGPQCRELIKKGVLDVKMNCILDLPHQRTPEECNHFFSTIGRCPNEKMLTYVPCTGGYSSYQLESLDVAMSGPTTAPGPAQGLGRASYGALSPH</sequence>
<protein>
    <submittedName>
        <fullName evidence="7">Leucine-rich repeat domain superfamily</fullName>
    </submittedName>
    <submittedName>
        <fullName evidence="8">Putative leucine-rich repeat domain, L domain-like protein</fullName>
    </submittedName>
</protein>
<feature type="signal peptide" evidence="6">
    <location>
        <begin position="1"/>
        <end position="21"/>
    </location>
</feature>
<evidence type="ECO:0000256" key="4">
    <source>
        <dbReference type="ARBA" id="ARBA00022737"/>
    </source>
</evidence>
<feature type="region of interest" description="Disordered" evidence="5">
    <location>
        <begin position="35"/>
        <end position="114"/>
    </location>
</feature>
<evidence type="ECO:0000313" key="8">
    <source>
        <dbReference type="EMBL" id="OTF91809.1"/>
    </source>
</evidence>
<dbReference type="InParanoid" id="A0A251RZR1"/>
<keyword evidence="3 6" id="KW-0732">Signal</keyword>
<comment type="subcellular location">
    <subcellularLocation>
        <location evidence="1">Secreted</location>
    </subcellularLocation>
</comment>
<dbReference type="FunCoup" id="A0A251RZR1">
    <property type="interactions" value="1122"/>
</dbReference>
<dbReference type="InterPro" id="IPR032675">
    <property type="entry name" value="LRR_dom_sf"/>
</dbReference>
<evidence type="ECO:0000256" key="3">
    <source>
        <dbReference type="ARBA" id="ARBA00022729"/>
    </source>
</evidence>
<gene>
    <name evidence="8" type="ORF">HannXRQ_Chr16g0515021</name>
    <name evidence="7" type="ORF">HanXRQr2_Chr16g0752421</name>
</gene>
<dbReference type="PANTHER" id="PTHR32093:SF131">
    <property type="entry name" value="LEUCINE-RICH REPEAT-CONTAINING N-TERMINAL PLANT-TYPE DOMAIN-CONTAINING PROTEIN"/>
    <property type="match status" value="1"/>
</dbReference>
<dbReference type="Proteomes" id="UP000215914">
    <property type="component" value="Chromosome 16"/>
</dbReference>
<dbReference type="SUPFAM" id="SSF52058">
    <property type="entry name" value="L domain-like"/>
    <property type="match status" value="1"/>
</dbReference>
<evidence type="ECO:0000313" key="7">
    <source>
        <dbReference type="EMBL" id="KAF5760347.1"/>
    </source>
</evidence>
<dbReference type="EMBL" id="CM007905">
    <property type="protein sequence ID" value="OTF91809.1"/>
    <property type="molecule type" value="Genomic_DNA"/>
</dbReference>
<dbReference type="Gene3D" id="3.80.10.10">
    <property type="entry name" value="Ribonuclease Inhibitor"/>
    <property type="match status" value="1"/>
</dbReference>
<feature type="region of interest" description="Disordered" evidence="5">
    <location>
        <begin position="468"/>
        <end position="490"/>
    </location>
</feature>
<keyword evidence="2" id="KW-0964">Secreted</keyword>
<feature type="chain" id="PRO_5041059581" evidence="6">
    <location>
        <begin position="22"/>
        <end position="490"/>
    </location>
</feature>